<dbReference type="PANTHER" id="PTHR10543:SF89">
    <property type="entry name" value="CAROTENOID 9,10(9',10')-CLEAVAGE DIOXYGENASE 1"/>
    <property type="match status" value="1"/>
</dbReference>
<evidence type="ECO:0000256" key="4">
    <source>
        <dbReference type="ARBA" id="ARBA00023002"/>
    </source>
</evidence>
<dbReference type="Proteomes" id="UP001595693">
    <property type="component" value="Unassembled WGS sequence"/>
</dbReference>
<evidence type="ECO:0000256" key="2">
    <source>
        <dbReference type="ARBA" id="ARBA00006787"/>
    </source>
</evidence>
<dbReference type="InterPro" id="IPR004294">
    <property type="entry name" value="Carotenoid_Oase"/>
</dbReference>
<proteinExistence type="inferred from homology"/>
<keyword evidence="5" id="KW-0408">Iron</keyword>
<dbReference type="Pfam" id="PF03055">
    <property type="entry name" value="RPE65"/>
    <property type="match status" value="1"/>
</dbReference>
<keyword evidence="8" id="KW-1185">Reference proteome</keyword>
<organism evidence="7 8">
    <name type="scientific">Acidovorax facilis</name>
    <dbReference type="NCBI Taxonomy" id="12917"/>
    <lineage>
        <taxon>Bacteria</taxon>
        <taxon>Pseudomonadati</taxon>
        <taxon>Pseudomonadota</taxon>
        <taxon>Betaproteobacteria</taxon>
        <taxon>Burkholderiales</taxon>
        <taxon>Comamonadaceae</taxon>
        <taxon>Acidovorax</taxon>
    </lineage>
</organism>
<accession>A0ABV8DGK6</accession>
<evidence type="ECO:0000313" key="8">
    <source>
        <dbReference type="Proteomes" id="UP001595693"/>
    </source>
</evidence>
<keyword evidence="3" id="KW-0479">Metal-binding</keyword>
<evidence type="ECO:0000313" key="7">
    <source>
        <dbReference type="EMBL" id="MFC3937357.1"/>
    </source>
</evidence>
<evidence type="ECO:0000256" key="1">
    <source>
        <dbReference type="ARBA" id="ARBA00001954"/>
    </source>
</evidence>
<gene>
    <name evidence="7" type="ORF">ACFOW3_22275</name>
</gene>
<reference evidence="8" key="1">
    <citation type="journal article" date="2019" name="Int. J. Syst. Evol. Microbiol.">
        <title>The Global Catalogue of Microorganisms (GCM) 10K type strain sequencing project: providing services to taxonomists for standard genome sequencing and annotation.</title>
        <authorList>
            <consortium name="The Broad Institute Genomics Platform"/>
            <consortium name="The Broad Institute Genome Sequencing Center for Infectious Disease"/>
            <person name="Wu L."/>
            <person name="Ma J."/>
        </authorList>
    </citation>
    <scope>NUCLEOTIDE SEQUENCE [LARGE SCALE GENOMIC DNA]</scope>
    <source>
        <strain evidence="8">CCUG 2113</strain>
    </source>
</reference>
<name>A0ABV8DGK6_9BURK</name>
<keyword evidence="4" id="KW-0560">Oxidoreductase</keyword>
<evidence type="ECO:0000256" key="5">
    <source>
        <dbReference type="ARBA" id="ARBA00023004"/>
    </source>
</evidence>
<comment type="caution">
    <text evidence="7">The sequence shown here is derived from an EMBL/GenBank/DDBJ whole genome shotgun (WGS) entry which is preliminary data.</text>
</comment>
<feature type="signal peptide" evidence="6">
    <location>
        <begin position="1"/>
        <end position="26"/>
    </location>
</feature>
<keyword evidence="6" id="KW-0732">Signal</keyword>
<feature type="chain" id="PRO_5047067238" evidence="6">
    <location>
        <begin position="27"/>
        <end position="505"/>
    </location>
</feature>
<evidence type="ECO:0000256" key="6">
    <source>
        <dbReference type="SAM" id="SignalP"/>
    </source>
</evidence>
<dbReference type="RefSeq" id="WP_055398952.1">
    <property type="nucleotide sequence ID" value="NZ_JAMXAX010000120.1"/>
</dbReference>
<sequence>MTHPHPPRRAVLAALGASLLPTLSHSADAPHAWRSSYTPYNGPLKAPLTSGPLPVRGRWPAALQGTLYRIGPARRELGSVAMNHWFDGDGMLQAFRFEGGNLSTVTSPRISHRGALLATPKLTAEEAAGRLLYSGFATTLPNSPPLSGPDDVNPANINLLALPARKELFALWEAGSALAVDPVTLQAQGFKAWSPETRGAPFSAHPRVAPDGTVWNFGYVPGSGKLLVYDIAPTGQLRRQHVLTTEQADMVHDFAITERHLVFLLMPLKFNGQPGAGSPLPHYRWEDKAPLVVLLVGKADFKVQRFELPATGLFHLANAWEEGGTVQVRFVAQPDILTALRHLNVDAPRSTSVAAATQWAHITLNPSTGQARLETPGLAHVEFPRIHPARNGLPTRFTTLLARSPGMDAQVQGFDTVLTLQGDKKPQRHRYGAGWIAEEHVYIPASTTAPEGRGWVLGTAYHWPTERTTLSVFDAQAVNAGPVASVTLPYGLPLGLHGQFVAAGA</sequence>
<comment type="cofactor">
    <cofactor evidence="1">
        <name>Fe(2+)</name>
        <dbReference type="ChEBI" id="CHEBI:29033"/>
    </cofactor>
</comment>
<protein>
    <submittedName>
        <fullName evidence="7">Carotenoid oxygenase family protein</fullName>
    </submittedName>
</protein>
<evidence type="ECO:0000256" key="3">
    <source>
        <dbReference type="ARBA" id="ARBA00022723"/>
    </source>
</evidence>
<dbReference type="PANTHER" id="PTHR10543">
    <property type="entry name" value="BETA-CAROTENE DIOXYGENASE"/>
    <property type="match status" value="1"/>
</dbReference>
<comment type="similarity">
    <text evidence="2">Belongs to the carotenoid oxygenase family.</text>
</comment>
<dbReference type="EMBL" id="JBHSAJ010000066">
    <property type="protein sequence ID" value="MFC3937357.1"/>
    <property type="molecule type" value="Genomic_DNA"/>
</dbReference>